<dbReference type="SUPFAM" id="SSF46689">
    <property type="entry name" value="Homeodomain-like"/>
    <property type="match status" value="1"/>
</dbReference>
<sequence>MLKAFKNKSAKRFQLYKRNKNDELTLFQHTIILSLIENGCSQYQVAWTMGVSVSTISKIVKKFREKGQVDDLPRSDRYKLLSPVEEKKICEMIVPEQCETAVDVHAKFCQETNKQISVEIIRNVLQNNGYTVKVKRRHSGLTNKHKKERDVFNDANIILTKPFGGGSIIVWGCITSEGCKIELVEETLNSAGYIQILEDCLLDVLDSCDCADKMIFQHDNARVHTSIATKTWLEDNNISVLEWPA</sequence>
<dbReference type="GO" id="GO:0003676">
    <property type="term" value="F:nucleic acid binding"/>
    <property type="evidence" value="ECO:0007669"/>
    <property type="project" value="InterPro"/>
</dbReference>
<proteinExistence type="predicted"/>
<keyword evidence="2" id="KW-1185">Reference proteome</keyword>
<name>A0A9N9BZ33_9GLOM</name>
<dbReference type="Proteomes" id="UP000789396">
    <property type="component" value="Unassembled WGS sequence"/>
</dbReference>
<comment type="caution">
    <text evidence="1">The sequence shown here is derived from an EMBL/GenBank/DDBJ whole genome shotgun (WGS) entry which is preliminary data.</text>
</comment>
<dbReference type="OrthoDB" id="2424778at2759"/>
<dbReference type="Gene3D" id="3.30.420.10">
    <property type="entry name" value="Ribonuclease H-like superfamily/Ribonuclease H"/>
    <property type="match status" value="1"/>
</dbReference>
<dbReference type="Gene3D" id="1.10.10.60">
    <property type="entry name" value="Homeodomain-like"/>
    <property type="match status" value="1"/>
</dbReference>
<dbReference type="EMBL" id="CAJVPZ010007011">
    <property type="protein sequence ID" value="CAG8580764.1"/>
    <property type="molecule type" value="Genomic_DNA"/>
</dbReference>
<dbReference type="AlphaFoldDB" id="A0A9N9BZ33"/>
<gene>
    <name evidence="1" type="ORF">RFULGI_LOCUS5840</name>
</gene>
<evidence type="ECO:0000313" key="2">
    <source>
        <dbReference type="Proteomes" id="UP000789396"/>
    </source>
</evidence>
<evidence type="ECO:0000313" key="1">
    <source>
        <dbReference type="EMBL" id="CAG8580764.1"/>
    </source>
</evidence>
<dbReference type="InterPro" id="IPR009057">
    <property type="entry name" value="Homeodomain-like_sf"/>
</dbReference>
<organism evidence="1 2">
    <name type="scientific">Racocetra fulgida</name>
    <dbReference type="NCBI Taxonomy" id="60492"/>
    <lineage>
        <taxon>Eukaryota</taxon>
        <taxon>Fungi</taxon>
        <taxon>Fungi incertae sedis</taxon>
        <taxon>Mucoromycota</taxon>
        <taxon>Glomeromycotina</taxon>
        <taxon>Glomeromycetes</taxon>
        <taxon>Diversisporales</taxon>
        <taxon>Gigasporaceae</taxon>
        <taxon>Racocetra</taxon>
    </lineage>
</organism>
<protein>
    <submittedName>
        <fullName evidence="1">15537_t:CDS:1</fullName>
    </submittedName>
</protein>
<reference evidence="1" key="1">
    <citation type="submission" date="2021-06" db="EMBL/GenBank/DDBJ databases">
        <authorList>
            <person name="Kallberg Y."/>
            <person name="Tangrot J."/>
            <person name="Rosling A."/>
        </authorList>
    </citation>
    <scope>NUCLEOTIDE SEQUENCE</scope>
    <source>
        <strain evidence="1">IN212</strain>
    </source>
</reference>
<dbReference type="InterPro" id="IPR036397">
    <property type="entry name" value="RNaseH_sf"/>
</dbReference>
<accession>A0A9N9BZ33</accession>